<gene>
    <name evidence="3" type="ORF">SERN_1079</name>
</gene>
<protein>
    <submittedName>
        <fullName evidence="3">Uncharacterized protein</fullName>
    </submittedName>
</protein>
<sequence length="293" mass="29283">MPDDQPSVTPAPGADTSPSPASPPAPPAEWGVTRPTSGAYARVSVVPPRPDDVVASYGTTYGAAVQPRSDFEDWRSGSIERDSLFPELVAAGAAAREAAALADARRARNRARRGPVAAGVAAGLVAIAIGGALGAGVFDLGGTDAGPGLDAVAAPTAPTAVEAQDAAALPPTPEPVDPTTIGPVDEAGWAAVAADPAAHAGERFSLYAEVLQLDDGGPRSFSAAVGANAPTTAGELSSQVHVSALDAELAQVAEGRVFRLVVKVMPQPHEDGRPHLAVLALEEIGVGAGADGR</sequence>
<accession>A0A4Z1DZJ0</accession>
<dbReference type="EMBL" id="RHPJ01000002">
    <property type="protein sequence ID" value="TGO05075.1"/>
    <property type="molecule type" value="Genomic_DNA"/>
</dbReference>
<dbReference type="RefSeq" id="WP_158292572.1">
    <property type="nucleotide sequence ID" value="NZ_RHPJ01000002.1"/>
</dbReference>
<feature type="compositionally biased region" description="Low complexity" evidence="1">
    <location>
        <begin position="10"/>
        <end position="19"/>
    </location>
</feature>
<reference evidence="3 4" key="1">
    <citation type="submission" date="2018-11" db="EMBL/GenBank/DDBJ databases">
        <title>Complete genome sequencing of the Actinobacteria Serinibacter sp. K3-2.</title>
        <authorList>
            <person name="Rakitin A.L."/>
            <person name="Beletsky A.V."/>
            <person name="Mardanov A.V."/>
            <person name="Ravin N.V."/>
            <person name="Gromova A.S."/>
            <person name="Filippova S.N."/>
            <person name="Gal'Chenko V.F."/>
        </authorList>
    </citation>
    <scope>NUCLEOTIDE SEQUENCE [LARGE SCALE GENOMIC DNA]</scope>
    <source>
        <strain evidence="3 4">K3-2</strain>
    </source>
</reference>
<keyword evidence="2" id="KW-0472">Membrane</keyword>
<keyword evidence="2" id="KW-1133">Transmembrane helix</keyword>
<organism evidence="3 4">
    <name type="scientific">Serinibacter arcticus</name>
    <dbReference type="NCBI Taxonomy" id="1655435"/>
    <lineage>
        <taxon>Bacteria</taxon>
        <taxon>Bacillati</taxon>
        <taxon>Actinomycetota</taxon>
        <taxon>Actinomycetes</taxon>
        <taxon>Micrococcales</taxon>
        <taxon>Beutenbergiaceae</taxon>
        <taxon>Serinibacter</taxon>
    </lineage>
</organism>
<dbReference type="Proteomes" id="UP000297318">
    <property type="component" value="Unassembled WGS sequence"/>
</dbReference>
<evidence type="ECO:0000256" key="2">
    <source>
        <dbReference type="SAM" id="Phobius"/>
    </source>
</evidence>
<proteinExistence type="predicted"/>
<evidence type="ECO:0000256" key="1">
    <source>
        <dbReference type="SAM" id="MobiDB-lite"/>
    </source>
</evidence>
<keyword evidence="2" id="KW-0812">Transmembrane</keyword>
<comment type="caution">
    <text evidence="3">The sequence shown here is derived from an EMBL/GenBank/DDBJ whole genome shotgun (WGS) entry which is preliminary data.</text>
</comment>
<keyword evidence="4" id="KW-1185">Reference proteome</keyword>
<dbReference type="AlphaFoldDB" id="A0A4Z1DZJ0"/>
<evidence type="ECO:0000313" key="3">
    <source>
        <dbReference type="EMBL" id="TGO05075.1"/>
    </source>
</evidence>
<evidence type="ECO:0000313" key="4">
    <source>
        <dbReference type="Proteomes" id="UP000297318"/>
    </source>
</evidence>
<feature type="region of interest" description="Disordered" evidence="1">
    <location>
        <begin position="1"/>
        <end position="34"/>
    </location>
</feature>
<feature type="transmembrane region" description="Helical" evidence="2">
    <location>
        <begin position="116"/>
        <end position="138"/>
    </location>
</feature>
<name>A0A4Z1DZJ0_9MICO</name>